<dbReference type="Proteomes" id="UP000199601">
    <property type="component" value="Unassembled WGS sequence"/>
</dbReference>
<feature type="region of interest" description="Disordered" evidence="1">
    <location>
        <begin position="118"/>
        <end position="165"/>
    </location>
</feature>
<feature type="compositionally biased region" description="Basic residues" evidence="1">
    <location>
        <begin position="146"/>
        <end position="157"/>
    </location>
</feature>
<feature type="compositionally biased region" description="Low complexity" evidence="1">
    <location>
        <begin position="266"/>
        <end position="276"/>
    </location>
</feature>
<evidence type="ECO:0000313" key="3">
    <source>
        <dbReference type="Proteomes" id="UP000199601"/>
    </source>
</evidence>
<organism evidence="2 3">
    <name type="scientific">Mycobacterium europaeum</name>
    <dbReference type="NCBI Taxonomy" id="761804"/>
    <lineage>
        <taxon>Bacteria</taxon>
        <taxon>Bacillati</taxon>
        <taxon>Actinomycetota</taxon>
        <taxon>Actinomycetes</taxon>
        <taxon>Mycobacteriales</taxon>
        <taxon>Mycobacteriaceae</taxon>
        <taxon>Mycobacterium</taxon>
        <taxon>Mycobacterium simiae complex</taxon>
    </lineage>
</organism>
<reference evidence="3" key="1">
    <citation type="submission" date="2015-03" db="EMBL/GenBank/DDBJ databases">
        <authorList>
            <person name="Urmite Genomes"/>
        </authorList>
    </citation>
    <scope>NUCLEOTIDE SEQUENCE [LARGE SCALE GENOMIC DNA]</scope>
    <source>
        <strain evidence="3">CSUR P1344</strain>
    </source>
</reference>
<name>A0A0U1DYB7_9MYCO</name>
<accession>A0A0U1DYB7</accession>
<sequence>MWTSRDGWLQQLERWLGTDPGMAACAEAHLRATLLLRVAQVLAMHADHRTGRHCAVTNAAAAAAAGCSPRTVTTARRLLSEAGLAVEIRRGTGSAKAPTDQRRPSIWHLVSRSESVDKHAVCDLPPSRRDRRVTHPGKNSPSGRTRPPRGSRSHKQPSRTPRPLRTQKLAAELIAASVGLAHVHPGHICDALTRSGLDLNTWSARQIITALNADMRDRGWSWPTHIERPGAFLAYRLRRLPQPPPAAAPTPATHSARTDHEHPVPASAAVRAAAKAYFQTHRSTTPKSVKRYTHQPAWRARHRPPR</sequence>
<proteinExistence type="predicted"/>
<feature type="compositionally biased region" description="Basic residues" evidence="1">
    <location>
        <begin position="288"/>
        <end position="306"/>
    </location>
</feature>
<protein>
    <submittedName>
        <fullName evidence="2">Putative rep protein</fullName>
    </submittedName>
</protein>
<evidence type="ECO:0000313" key="2">
    <source>
        <dbReference type="EMBL" id="CQD23326.1"/>
    </source>
</evidence>
<gene>
    <name evidence="2" type="ORF">BN000_05816</name>
</gene>
<evidence type="ECO:0000256" key="1">
    <source>
        <dbReference type="SAM" id="MobiDB-lite"/>
    </source>
</evidence>
<keyword evidence="3" id="KW-1185">Reference proteome</keyword>
<feature type="region of interest" description="Disordered" evidence="1">
    <location>
        <begin position="242"/>
        <end position="306"/>
    </location>
</feature>
<dbReference type="EMBL" id="CTEC01000003">
    <property type="protein sequence ID" value="CQD23326.1"/>
    <property type="molecule type" value="Genomic_DNA"/>
</dbReference>
<dbReference type="AlphaFoldDB" id="A0A0U1DYB7"/>